<comment type="function">
    <text evidence="5">May bind free porphyrinogens that may be present in the cell and thus facilitate removal of these potentially toxic compound. Binds with a high affinity to one molecule of heme or porphyrins. It binds metalloporphyrins, free porphyrins and N-methylprotoporphyrin with similar affinities.</text>
</comment>
<gene>
    <name evidence="8" type="ORF">AGOR_G00224870</name>
</gene>
<accession>A0A8T3CID8</accession>
<keyword evidence="7" id="KW-0732">Signal</keyword>
<dbReference type="OrthoDB" id="6424451at2759"/>
<comment type="similarity">
    <text evidence="2">Belongs to the HEBP family.</text>
</comment>
<evidence type="ECO:0000313" key="9">
    <source>
        <dbReference type="Proteomes" id="UP000829720"/>
    </source>
</evidence>
<sequence>MKSLGPNNFSLPRAMAYLLGLTVAVLMVTAEAYVGNSSESDLCTETKECLLYELVCKTPQYEVRHYTPTKWVSTDEESMVMEVALTTAFRRLFKYITGSNENGVKIDMTSPVVVKMQEERSWFQKSTYKLSFLLPSAYQTNPPAPTNSELYFTDMPDMHVYSRTFGGWMFSFVEKHHSDALKSDLDNAKASYVNDFHFALGYDSPMKMMNRHNEIWYVVEGEPVCSA</sequence>
<keyword evidence="4" id="KW-0963">Cytoplasm</keyword>
<evidence type="ECO:0000256" key="1">
    <source>
        <dbReference type="ARBA" id="ARBA00004496"/>
    </source>
</evidence>
<protein>
    <recommendedName>
        <fullName evidence="6">Heme-binding protein 1</fullName>
    </recommendedName>
</protein>
<dbReference type="AlphaFoldDB" id="A0A8T3CID8"/>
<dbReference type="InterPro" id="IPR006917">
    <property type="entry name" value="SOUL_heme-bd"/>
</dbReference>
<dbReference type="PANTHER" id="PTHR11220">
    <property type="entry name" value="HEME-BINDING PROTEIN-RELATED"/>
    <property type="match status" value="1"/>
</dbReference>
<dbReference type="FunFam" id="3.20.80.10:FF:000003">
    <property type="entry name" value="Heme-binding protein 1"/>
    <property type="match status" value="1"/>
</dbReference>
<keyword evidence="9" id="KW-1185">Reference proteome</keyword>
<dbReference type="EMBL" id="JAERUA010000022">
    <property type="protein sequence ID" value="KAI1884286.1"/>
    <property type="molecule type" value="Genomic_DNA"/>
</dbReference>
<evidence type="ECO:0000256" key="5">
    <source>
        <dbReference type="ARBA" id="ARBA00037673"/>
    </source>
</evidence>
<evidence type="ECO:0000256" key="2">
    <source>
        <dbReference type="ARBA" id="ARBA00009817"/>
    </source>
</evidence>
<evidence type="ECO:0000256" key="4">
    <source>
        <dbReference type="ARBA" id="ARBA00022490"/>
    </source>
</evidence>
<organism evidence="8 9">
    <name type="scientific">Albula goreensis</name>
    <dbReference type="NCBI Taxonomy" id="1534307"/>
    <lineage>
        <taxon>Eukaryota</taxon>
        <taxon>Metazoa</taxon>
        <taxon>Chordata</taxon>
        <taxon>Craniata</taxon>
        <taxon>Vertebrata</taxon>
        <taxon>Euteleostomi</taxon>
        <taxon>Actinopterygii</taxon>
        <taxon>Neopterygii</taxon>
        <taxon>Teleostei</taxon>
        <taxon>Albuliformes</taxon>
        <taxon>Albulidae</taxon>
        <taxon>Albula</taxon>
    </lineage>
</organism>
<evidence type="ECO:0000313" key="8">
    <source>
        <dbReference type="EMBL" id="KAI1884286.1"/>
    </source>
</evidence>
<dbReference type="SUPFAM" id="SSF55136">
    <property type="entry name" value="Probable bacterial effector-binding domain"/>
    <property type="match status" value="1"/>
</dbReference>
<dbReference type="Proteomes" id="UP000829720">
    <property type="component" value="Unassembled WGS sequence"/>
</dbReference>
<comment type="subcellular location">
    <subcellularLocation>
        <location evidence="1">Cytoplasm</location>
    </subcellularLocation>
</comment>
<dbReference type="GO" id="GO:0005737">
    <property type="term" value="C:cytoplasm"/>
    <property type="evidence" value="ECO:0007669"/>
    <property type="project" value="UniProtKB-SubCell"/>
</dbReference>
<reference evidence="8" key="1">
    <citation type="submission" date="2021-01" db="EMBL/GenBank/DDBJ databases">
        <authorList>
            <person name="Zahm M."/>
            <person name="Roques C."/>
            <person name="Cabau C."/>
            <person name="Klopp C."/>
            <person name="Donnadieu C."/>
            <person name="Jouanno E."/>
            <person name="Lampietro C."/>
            <person name="Louis A."/>
            <person name="Herpin A."/>
            <person name="Echchiki A."/>
            <person name="Berthelot C."/>
            <person name="Parey E."/>
            <person name="Roest-Crollius H."/>
            <person name="Braasch I."/>
            <person name="Postlethwait J."/>
            <person name="Bobe J."/>
            <person name="Montfort J."/>
            <person name="Bouchez O."/>
            <person name="Begum T."/>
            <person name="Mejri S."/>
            <person name="Adams A."/>
            <person name="Chen W.-J."/>
            <person name="Guiguen Y."/>
        </authorList>
    </citation>
    <scope>NUCLEOTIDE SEQUENCE</scope>
    <source>
        <tissue evidence="8">Blood</tissue>
    </source>
</reference>
<comment type="caution">
    <text evidence="8">The sequence shown here is derived from an EMBL/GenBank/DDBJ whole genome shotgun (WGS) entry which is preliminary data.</text>
</comment>
<feature type="signal peptide" evidence="7">
    <location>
        <begin position="1"/>
        <end position="32"/>
    </location>
</feature>
<dbReference type="InterPro" id="IPR011256">
    <property type="entry name" value="Reg_factor_effector_dom_sf"/>
</dbReference>
<name>A0A8T3CID8_9TELE</name>
<proteinExistence type="inferred from homology"/>
<dbReference type="PANTHER" id="PTHR11220:SF1">
    <property type="entry name" value="HEME-BINDING PROTEIN 2"/>
    <property type="match status" value="1"/>
</dbReference>
<dbReference type="GO" id="GO:0020037">
    <property type="term" value="F:heme binding"/>
    <property type="evidence" value="ECO:0007669"/>
    <property type="project" value="TreeGrafter"/>
</dbReference>
<evidence type="ECO:0000256" key="7">
    <source>
        <dbReference type="SAM" id="SignalP"/>
    </source>
</evidence>
<feature type="chain" id="PRO_5035735389" description="Heme-binding protein 1" evidence="7">
    <location>
        <begin position="33"/>
        <end position="227"/>
    </location>
</feature>
<dbReference type="Pfam" id="PF04832">
    <property type="entry name" value="SOUL"/>
    <property type="match status" value="1"/>
</dbReference>
<dbReference type="Gene3D" id="3.20.80.10">
    <property type="entry name" value="Regulatory factor, effector binding domain"/>
    <property type="match status" value="1"/>
</dbReference>
<evidence type="ECO:0000256" key="6">
    <source>
        <dbReference type="ARBA" id="ARBA00040755"/>
    </source>
</evidence>
<evidence type="ECO:0000256" key="3">
    <source>
        <dbReference type="ARBA" id="ARBA00011245"/>
    </source>
</evidence>
<comment type="subunit">
    <text evidence="3">Monomer.</text>
</comment>